<dbReference type="OrthoDB" id="4140664at2759"/>
<name>A0A167QRS7_9HYPO</name>
<reference evidence="2 3" key="1">
    <citation type="journal article" date="2016" name="Genome Biol. Evol.">
        <title>Divergent and convergent evolution of fungal pathogenicity.</title>
        <authorList>
            <person name="Shang Y."/>
            <person name="Xiao G."/>
            <person name="Zheng P."/>
            <person name="Cen K."/>
            <person name="Zhan S."/>
            <person name="Wang C."/>
        </authorList>
    </citation>
    <scope>NUCLEOTIDE SEQUENCE [LARGE SCALE GENOMIC DNA]</scope>
    <source>
        <strain evidence="2 3">RCEF 264</strain>
    </source>
</reference>
<keyword evidence="3" id="KW-1185">Reference proteome</keyword>
<accession>A0A167QRS7</accession>
<dbReference type="Pfam" id="PF25277">
    <property type="entry name" value="DUF7871"/>
    <property type="match status" value="1"/>
</dbReference>
<proteinExistence type="predicted"/>
<dbReference type="EMBL" id="AZHD01000013">
    <property type="protein sequence ID" value="OAA57905.1"/>
    <property type="molecule type" value="Genomic_DNA"/>
</dbReference>
<gene>
    <name evidence="2" type="ORF">SPI_06790</name>
</gene>
<dbReference type="PANTHER" id="PTHR40620">
    <property type="entry name" value="RESISTANCE PROTEIN CRD2, PUTATIVE (AFU_ORTHOLOGUE AFUA_4G04318)-RELATED"/>
    <property type="match status" value="1"/>
</dbReference>
<evidence type="ECO:0000313" key="2">
    <source>
        <dbReference type="EMBL" id="OAA57905.1"/>
    </source>
</evidence>
<evidence type="ECO:0000313" key="3">
    <source>
        <dbReference type="Proteomes" id="UP000076874"/>
    </source>
</evidence>
<organism evidence="2 3">
    <name type="scientific">Niveomyces insectorum RCEF 264</name>
    <dbReference type="NCBI Taxonomy" id="1081102"/>
    <lineage>
        <taxon>Eukaryota</taxon>
        <taxon>Fungi</taxon>
        <taxon>Dikarya</taxon>
        <taxon>Ascomycota</taxon>
        <taxon>Pezizomycotina</taxon>
        <taxon>Sordariomycetes</taxon>
        <taxon>Hypocreomycetidae</taxon>
        <taxon>Hypocreales</taxon>
        <taxon>Cordycipitaceae</taxon>
        <taxon>Niveomyces</taxon>
    </lineage>
</organism>
<evidence type="ECO:0000259" key="1">
    <source>
        <dbReference type="Pfam" id="PF25277"/>
    </source>
</evidence>
<sequence length="87" mass="8606">MTPPPTCCGKGGADCVCAQNATCSCGKEAALHCTCGRAAAENSTAGPRCMCGQRAAGTCTCGTDDGSKTAAVYGGDSANETDFTTRK</sequence>
<dbReference type="PANTHER" id="PTHR40620:SF1">
    <property type="entry name" value="RESISTANCE PROTEIN CRD2, PUTATIVE (AFU_ORTHOLOGUE AFUA_4G04318)-RELATED"/>
    <property type="match status" value="1"/>
</dbReference>
<comment type="caution">
    <text evidence="2">The sequence shown here is derived from an EMBL/GenBank/DDBJ whole genome shotgun (WGS) entry which is preliminary data.</text>
</comment>
<dbReference type="Proteomes" id="UP000076874">
    <property type="component" value="Unassembled WGS sequence"/>
</dbReference>
<dbReference type="AlphaFoldDB" id="A0A167QRS7"/>
<feature type="domain" description="DUF7871" evidence="1">
    <location>
        <begin position="4"/>
        <end position="63"/>
    </location>
</feature>
<protein>
    <submittedName>
        <fullName evidence="2">Copper resistance protein</fullName>
    </submittedName>
</protein>
<dbReference type="InterPro" id="IPR057193">
    <property type="entry name" value="DUF7871"/>
</dbReference>